<dbReference type="Gene3D" id="1.10.150.240">
    <property type="entry name" value="Putative phosphatase, domain 2"/>
    <property type="match status" value="1"/>
</dbReference>
<dbReference type="Gene3D" id="3.40.50.1000">
    <property type="entry name" value="HAD superfamily/HAD-like"/>
    <property type="match status" value="1"/>
</dbReference>
<dbReference type="SFLD" id="SFLDG01129">
    <property type="entry name" value="C1.5:_HAD__Beta-PGM__Phosphata"/>
    <property type="match status" value="1"/>
</dbReference>
<evidence type="ECO:0000313" key="1">
    <source>
        <dbReference type="EMBL" id="TKS56305.1"/>
    </source>
</evidence>
<dbReference type="InterPro" id="IPR023198">
    <property type="entry name" value="PGP-like_dom2"/>
</dbReference>
<dbReference type="PANTHER" id="PTHR43611">
    <property type="entry name" value="ALPHA-D-GLUCOSE 1-PHOSPHATE PHOSPHATASE"/>
    <property type="match status" value="1"/>
</dbReference>
<dbReference type="Pfam" id="PF00702">
    <property type="entry name" value="Hydrolase"/>
    <property type="match status" value="1"/>
</dbReference>
<dbReference type="Proteomes" id="UP000306552">
    <property type="component" value="Unassembled WGS sequence"/>
</dbReference>
<dbReference type="OrthoDB" id="9797415at2"/>
<gene>
    <name evidence="1" type="ORF">FCN74_09455</name>
</gene>
<dbReference type="EMBL" id="SWMU01000003">
    <property type="protein sequence ID" value="TKS56305.1"/>
    <property type="molecule type" value="Genomic_DNA"/>
</dbReference>
<dbReference type="SUPFAM" id="SSF56784">
    <property type="entry name" value="HAD-like"/>
    <property type="match status" value="1"/>
</dbReference>
<dbReference type="AlphaFoldDB" id="A0A4V6AMH5"/>
<dbReference type="CDD" id="cd02603">
    <property type="entry name" value="HAD_sEH-N_like"/>
    <property type="match status" value="1"/>
</dbReference>
<dbReference type="PANTHER" id="PTHR43611:SF3">
    <property type="entry name" value="FLAVIN MONONUCLEOTIDE HYDROLASE 1, CHLOROPLATIC"/>
    <property type="match status" value="1"/>
</dbReference>
<name>A0A4V6AMH5_9FLAO</name>
<accession>A0A4V6AMH5</accession>
<organism evidence="1 2">
    <name type="scientific">Mesohalobacter halotolerans</name>
    <dbReference type="NCBI Taxonomy" id="1883405"/>
    <lineage>
        <taxon>Bacteria</taxon>
        <taxon>Pseudomonadati</taxon>
        <taxon>Bacteroidota</taxon>
        <taxon>Flavobacteriia</taxon>
        <taxon>Flavobacteriales</taxon>
        <taxon>Flavobacteriaceae</taxon>
        <taxon>Mesohalobacter</taxon>
    </lineage>
</organism>
<dbReference type="NCBIfam" id="TIGR01509">
    <property type="entry name" value="HAD-SF-IA-v3"/>
    <property type="match status" value="1"/>
</dbReference>
<dbReference type="InterPro" id="IPR036412">
    <property type="entry name" value="HAD-like_sf"/>
</dbReference>
<dbReference type="SFLD" id="SFLDS00003">
    <property type="entry name" value="Haloacid_Dehalogenase"/>
    <property type="match status" value="1"/>
</dbReference>
<dbReference type="InterPro" id="IPR023214">
    <property type="entry name" value="HAD_sf"/>
</dbReference>
<protein>
    <submittedName>
        <fullName evidence="1">HAD family phosphatase</fullName>
    </submittedName>
</protein>
<evidence type="ECO:0000313" key="2">
    <source>
        <dbReference type="Proteomes" id="UP000306552"/>
    </source>
</evidence>
<proteinExistence type="predicted"/>
<dbReference type="InterPro" id="IPR006439">
    <property type="entry name" value="HAD-SF_hydro_IA"/>
</dbReference>
<reference evidence="1 2" key="1">
    <citation type="submission" date="2019-04" db="EMBL/GenBank/DDBJ databases">
        <title>Psychroflexus halotolerans sp. nov., isolated from a marine solar saltern.</title>
        <authorList>
            <person name="Feng X."/>
        </authorList>
    </citation>
    <scope>NUCLEOTIDE SEQUENCE [LARGE SCALE GENOMIC DNA]</scope>
    <source>
        <strain evidence="1 2">WDS2C27</strain>
    </source>
</reference>
<keyword evidence="2" id="KW-1185">Reference proteome</keyword>
<comment type="caution">
    <text evidence="1">The sequence shown here is derived from an EMBL/GenBank/DDBJ whole genome shotgun (WGS) entry which is preliminary data.</text>
</comment>
<sequence>MKNIIFDFGDVFLNLDKSATEQHLQNFGISEFDHETIAVNKKYERGLISTEAFIQFYTEKFQSLDKNTFTNAWNSILKNFPRHRLDFLQNLKAKNQYRLFLLSNTNALHIQWVKANISQYEDFKSCFEGFYLSHKIHLRKPDASVFEFILNQHNLKAKETLFIDDTQEHIESAKCLDLQTWHLNPKTDDVTQLFQQKHLHL</sequence>